<dbReference type="PROSITE" id="PS00098">
    <property type="entry name" value="THIOLASE_1"/>
    <property type="match status" value="1"/>
</dbReference>
<keyword evidence="7" id="KW-0007">Acetylation</keyword>
<dbReference type="GO" id="GO:0050633">
    <property type="term" value="F:acetyl-CoA C-myristoyltransferase activity"/>
    <property type="evidence" value="ECO:0007669"/>
    <property type="project" value="UniProtKB-EC"/>
</dbReference>
<dbReference type="AlphaFoldDB" id="A0A8C9UMM6"/>
<dbReference type="GO" id="GO:0003985">
    <property type="term" value="F:acetyl-CoA C-acetyltransferase activity"/>
    <property type="evidence" value="ECO:0007669"/>
    <property type="project" value="UniProtKB-EC"/>
</dbReference>
<comment type="subcellular location">
    <subcellularLocation>
        <location evidence="1">Peroxisome</location>
    </subcellularLocation>
</comment>
<dbReference type="InterPro" id="IPR016039">
    <property type="entry name" value="Thiolase-like"/>
</dbReference>
<dbReference type="GO" id="GO:0010124">
    <property type="term" value="P:phenylacetate catabolic process"/>
    <property type="evidence" value="ECO:0007669"/>
    <property type="project" value="TreeGrafter"/>
</dbReference>
<name>A0A8C9UMM6_SPEDA</name>
<dbReference type="CDD" id="cd00751">
    <property type="entry name" value="thiolase"/>
    <property type="match status" value="1"/>
</dbReference>
<keyword evidence="4 17" id="KW-0808">Transferase</keyword>
<keyword evidence="21" id="KW-1185">Reference proteome</keyword>
<comment type="catalytic activity">
    <reaction evidence="13">
        <text>tetradecanoyl-CoA + acetyl-CoA = 3-oxohexadecanoyl-CoA + CoA</text>
        <dbReference type="Rhea" id="RHEA:18161"/>
        <dbReference type="ChEBI" id="CHEBI:57287"/>
        <dbReference type="ChEBI" id="CHEBI:57288"/>
        <dbReference type="ChEBI" id="CHEBI:57349"/>
        <dbReference type="ChEBI" id="CHEBI:57385"/>
        <dbReference type="EC" id="2.3.1.155"/>
    </reaction>
    <physiologicalReaction direction="right-to-left" evidence="13">
        <dbReference type="Rhea" id="RHEA:18163"/>
    </physiologicalReaction>
</comment>
<dbReference type="InterPro" id="IPR050215">
    <property type="entry name" value="Thiolase-like_sf_Thiolase"/>
</dbReference>
<dbReference type="PANTHER" id="PTHR43853">
    <property type="entry name" value="3-KETOACYL-COA THIOLASE, PEROXISOMAL"/>
    <property type="match status" value="1"/>
</dbReference>
<comment type="catalytic activity">
    <reaction evidence="15">
        <text>an acyl-CoA + acetyl-CoA = a 3-oxoacyl-CoA + CoA</text>
        <dbReference type="Rhea" id="RHEA:21564"/>
        <dbReference type="ChEBI" id="CHEBI:57287"/>
        <dbReference type="ChEBI" id="CHEBI:57288"/>
        <dbReference type="ChEBI" id="CHEBI:58342"/>
        <dbReference type="ChEBI" id="CHEBI:90726"/>
        <dbReference type="EC" id="2.3.1.16"/>
    </reaction>
    <physiologicalReaction direction="right-to-left" evidence="15">
        <dbReference type="Rhea" id="RHEA:21566"/>
    </physiologicalReaction>
</comment>
<comment type="catalytic activity">
    <reaction evidence="12">
        <text>2 acetyl-CoA = acetoacetyl-CoA + CoA</text>
        <dbReference type="Rhea" id="RHEA:21036"/>
        <dbReference type="ChEBI" id="CHEBI:57286"/>
        <dbReference type="ChEBI" id="CHEBI:57287"/>
        <dbReference type="ChEBI" id="CHEBI:57288"/>
        <dbReference type="EC" id="2.3.1.9"/>
    </reaction>
    <physiologicalReaction direction="right-to-left" evidence="12">
        <dbReference type="Rhea" id="RHEA:21038"/>
    </physiologicalReaction>
</comment>
<dbReference type="GO" id="GO:0006635">
    <property type="term" value="P:fatty acid beta-oxidation"/>
    <property type="evidence" value="ECO:0007669"/>
    <property type="project" value="TreeGrafter"/>
</dbReference>
<keyword evidence="8" id="KW-0443">Lipid metabolism</keyword>
<keyword evidence="5" id="KW-0276">Fatty acid metabolism</keyword>
<dbReference type="InterPro" id="IPR020616">
    <property type="entry name" value="Thiolase_N"/>
</dbReference>
<dbReference type="InterPro" id="IPR020617">
    <property type="entry name" value="Thiolase_C"/>
</dbReference>
<comment type="catalytic activity">
    <reaction evidence="16">
        <text>3-oxohexadecanedioyl-CoA + CoA = tetradecanedioyl-CoA + acetyl-CoA</text>
        <dbReference type="Rhea" id="RHEA:40343"/>
        <dbReference type="ChEBI" id="CHEBI:57287"/>
        <dbReference type="ChEBI" id="CHEBI:57288"/>
        <dbReference type="ChEBI" id="CHEBI:77081"/>
        <dbReference type="ChEBI" id="CHEBI:77084"/>
    </reaction>
    <physiologicalReaction direction="left-to-right" evidence="16">
        <dbReference type="Rhea" id="RHEA:40344"/>
    </physiologicalReaction>
</comment>
<evidence type="ECO:0000256" key="13">
    <source>
        <dbReference type="ARBA" id="ARBA00047485"/>
    </source>
</evidence>
<comment type="catalytic activity">
    <reaction evidence="14">
        <text>hexanoyl-CoA + acetyl-CoA = 3-oxooctanoyl-CoA + CoA</text>
        <dbReference type="Rhea" id="RHEA:31203"/>
        <dbReference type="ChEBI" id="CHEBI:57287"/>
        <dbReference type="ChEBI" id="CHEBI:57288"/>
        <dbReference type="ChEBI" id="CHEBI:62619"/>
        <dbReference type="ChEBI" id="CHEBI:62620"/>
    </reaction>
    <physiologicalReaction direction="right-to-left" evidence="14">
        <dbReference type="Rhea" id="RHEA:31205"/>
    </physiologicalReaction>
</comment>
<evidence type="ECO:0000259" key="18">
    <source>
        <dbReference type="Pfam" id="PF00108"/>
    </source>
</evidence>
<dbReference type="InterPro" id="IPR020615">
    <property type="entry name" value="Thiolase_acyl_enz_int_AS"/>
</dbReference>
<dbReference type="Pfam" id="PF00108">
    <property type="entry name" value="Thiolase_N"/>
    <property type="match status" value="1"/>
</dbReference>
<evidence type="ECO:0000256" key="7">
    <source>
        <dbReference type="ARBA" id="ARBA00022990"/>
    </source>
</evidence>
<evidence type="ECO:0000256" key="4">
    <source>
        <dbReference type="ARBA" id="ARBA00022679"/>
    </source>
</evidence>
<organism evidence="20 21">
    <name type="scientific">Spermophilus dauricus</name>
    <name type="common">Daurian ground squirrel</name>
    <dbReference type="NCBI Taxonomy" id="99837"/>
    <lineage>
        <taxon>Eukaryota</taxon>
        <taxon>Metazoa</taxon>
        <taxon>Chordata</taxon>
        <taxon>Craniata</taxon>
        <taxon>Vertebrata</taxon>
        <taxon>Euteleostomi</taxon>
        <taxon>Mammalia</taxon>
        <taxon>Eutheria</taxon>
        <taxon>Euarchontoglires</taxon>
        <taxon>Glires</taxon>
        <taxon>Rodentia</taxon>
        <taxon>Sciuromorpha</taxon>
        <taxon>Sciuridae</taxon>
        <taxon>Xerinae</taxon>
        <taxon>Marmotini</taxon>
        <taxon>Spermophilus</taxon>
    </lineage>
</organism>
<comment type="pathway">
    <text evidence="2">Lipid metabolism; peroxisomal fatty acid beta-oxidation.</text>
</comment>
<dbReference type="Ensembl" id="ENSSDAT00000008468.1">
    <property type="protein sequence ID" value="ENSSDAP00000007442.1"/>
    <property type="gene ID" value="ENSSDAG00000006749.1"/>
</dbReference>
<evidence type="ECO:0000256" key="2">
    <source>
        <dbReference type="ARBA" id="ARBA00004846"/>
    </source>
</evidence>
<dbReference type="PANTHER" id="PTHR43853:SF8">
    <property type="entry name" value="3-KETOACYL-COA THIOLASE, PEROXISOMAL"/>
    <property type="match status" value="1"/>
</dbReference>
<proteinExistence type="inferred from homology"/>
<sequence length="331" mass="34569">MWRLQVVLGHLTGRPESGPALQAAPCFSSFPQASAADVVVVHGRRPAIGKAGRGGFKDTTPDELLSAVLTAVLQDVKLRPEQLGDISVGNVLQPGAGAIMARIAQFLSGIPETVPLSTVNRQCSSGLQALANIAGGIRNGSYDIGMACGITSENVAEKFGISREKQDTFALASQQKAARAQSRGCFRAEIVPVTTTIHDDKGIKKSITVSQDEGIRPNTTMEGLAKLKPAFKDGGSTTAGLTVNDVDIFEINEAFASQAVYCVEKLGIPPEKVNPLGGAVALGHPLGCTGARQVITLLNELKRRGKRAYGVVSMCVGTGMGAAAVFEYPGN</sequence>
<evidence type="ECO:0000256" key="10">
    <source>
        <dbReference type="ARBA" id="ARBA00023315"/>
    </source>
</evidence>
<evidence type="ECO:0008006" key="22">
    <source>
        <dbReference type="Google" id="ProtNLM"/>
    </source>
</evidence>
<comment type="catalytic activity">
    <reaction evidence="11">
        <text>3-oxo-(6Z,9Z,12Z,15Z,18Z,21Z)-tetracosahexaenoyl-CoA + CoA = (4Z,7Z,10Z,13Z,16Z,19Z)-docosahexaenoyl-CoA + acetyl-CoA</text>
        <dbReference type="Rhea" id="RHEA:39131"/>
        <dbReference type="ChEBI" id="CHEBI:57287"/>
        <dbReference type="ChEBI" id="CHEBI:57288"/>
        <dbReference type="ChEBI" id="CHEBI:74298"/>
        <dbReference type="ChEBI" id="CHEBI:74304"/>
    </reaction>
    <physiologicalReaction direction="left-to-right" evidence="11">
        <dbReference type="Rhea" id="RHEA:39132"/>
    </physiologicalReaction>
</comment>
<keyword evidence="6" id="KW-0809">Transit peptide</keyword>
<evidence type="ECO:0000259" key="19">
    <source>
        <dbReference type="Pfam" id="PF02803"/>
    </source>
</evidence>
<feature type="domain" description="Thiolase C-terminal" evidence="19">
    <location>
        <begin position="238"/>
        <end position="327"/>
    </location>
</feature>
<dbReference type="InterPro" id="IPR020613">
    <property type="entry name" value="Thiolase_CS"/>
</dbReference>
<dbReference type="SUPFAM" id="SSF53901">
    <property type="entry name" value="Thiolase-like"/>
    <property type="match status" value="2"/>
</dbReference>
<evidence type="ECO:0000256" key="5">
    <source>
        <dbReference type="ARBA" id="ARBA00022832"/>
    </source>
</evidence>
<evidence type="ECO:0000256" key="1">
    <source>
        <dbReference type="ARBA" id="ARBA00004275"/>
    </source>
</evidence>
<evidence type="ECO:0000256" key="17">
    <source>
        <dbReference type="RuleBase" id="RU003557"/>
    </source>
</evidence>
<dbReference type="Gene3D" id="3.40.47.10">
    <property type="match status" value="3"/>
</dbReference>
<accession>A0A8C9UMM6</accession>
<dbReference type="InterPro" id="IPR002155">
    <property type="entry name" value="Thiolase"/>
</dbReference>
<comment type="similarity">
    <text evidence="3 17">Belongs to the thiolase-like superfamily. Thiolase family.</text>
</comment>
<dbReference type="Pfam" id="PF02803">
    <property type="entry name" value="Thiolase_C"/>
    <property type="match status" value="1"/>
</dbReference>
<evidence type="ECO:0000313" key="20">
    <source>
        <dbReference type="Ensembl" id="ENSSDAP00000007442.1"/>
    </source>
</evidence>
<dbReference type="Proteomes" id="UP000694422">
    <property type="component" value="Unplaced"/>
</dbReference>
<evidence type="ECO:0000313" key="21">
    <source>
        <dbReference type="Proteomes" id="UP000694422"/>
    </source>
</evidence>
<evidence type="ECO:0000256" key="12">
    <source>
        <dbReference type="ARBA" id="ARBA00037000"/>
    </source>
</evidence>
<evidence type="ECO:0000256" key="9">
    <source>
        <dbReference type="ARBA" id="ARBA00023140"/>
    </source>
</evidence>
<dbReference type="GO" id="GO:0005777">
    <property type="term" value="C:peroxisome"/>
    <property type="evidence" value="ECO:0007669"/>
    <property type="project" value="UniProtKB-SubCell"/>
</dbReference>
<evidence type="ECO:0000256" key="15">
    <source>
        <dbReference type="ARBA" id="ARBA00049178"/>
    </source>
</evidence>
<feature type="domain" description="Thiolase N-terminal" evidence="18">
    <location>
        <begin position="38"/>
        <end position="149"/>
    </location>
</feature>
<keyword evidence="9" id="KW-0576">Peroxisome</keyword>
<evidence type="ECO:0000256" key="6">
    <source>
        <dbReference type="ARBA" id="ARBA00022946"/>
    </source>
</evidence>
<evidence type="ECO:0000256" key="11">
    <source>
        <dbReference type="ARBA" id="ARBA00036770"/>
    </source>
</evidence>
<dbReference type="PROSITE" id="PS00737">
    <property type="entry name" value="THIOLASE_2"/>
    <property type="match status" value="1"/>
</dbReference>
<protein>
    <recommendedName>
        <fullName evidence="22">Acetyl-CoA acyltransferase 1</fullName>
    </recommendedName>
</protein>
<dbReference type="InterPro" id="IPR020610">
    <property type="entry name" value="Thiolase_AS"/>
</dbReference>
<keyword evidence="10 17" id="KW-0012">Acyltransferase</keyword>
<dbReference type="PROSITE" id="PS00099">
    <property type="entry name" value="THIOLASE_3"/>
    <property type="match status" value="1"/>
</dbReference>
<evidence type="ECO:0000256" key="14">
    <source>
        <dbReference type="ARBA" id="ARBA00048001"/>
    </source>
</evidence>
<reference evidence="20" key="1">
    <citation type="submission" date="2025-08" db="UniProtKB">
        <authorList>
            <consortium name="Ensembl"/>
        </authorList>
    </citation>
    <scope>IDENTIFICATION</scope>
</reference>
<evidence type="ECO:0000256" key="3">
    <source>
        <dbReference type="ARBA" id="ARBA00010982"/>
    </source>
</evidence>
<reference evidence="20" key="2">
    <citation type="submission" date="2025-09" db="UniProtKB">
        <authorList>
            <consortium name="Ensembl"/>
        </authorList>
    </citation>
    <scope>IDENTIFICATION</scope>
</reference>
<evidence type="ECO:0000256" key="8">
    <source>
        <dbReference type="ARBA" id="ARBA00023098"/>
    </source>
</evidence>
<evidence type="ECO:0000256" key="16">
    <source>
        <dbReference type="ARBA" id="ARBA00049306"/>
    </source>
</evidence>